<keyword evidence="2" id="KW-0145">Chemotaxis</keyword>
<proteinExistence type="inferred from homology"/>
<sequence>MKEKSLAFKLYLTTGLLLLLSIGTLTLVVAYFLNQTAAQVRQESTRQVSDELIRRLETQAGQSGEEMGAFINEAYRVPQSLAGQLAASITSTNRLNRSQVADLDRATLAANPGMSSIYSQFEANAYDGMDDMYKQGFDHSVAGVGTLEIYFTRDQSGKIEQQVVEDAEEKHVAKIGANGLREAEWYLCAMDTLKPCLMEPYLYEITPGNSQLMTSLTVPVVAQNRFRGVVGVDVNLPIFQQKVVALSQSLYGGKSKVMLLSKLGLLVGASQYPDKLAQPLKTVMPSLADKLLAMKDAGHLLTDGAIFVSYPVHIRAANQTWTLIIEVPKALAMAGVNAMNQQMGDNFSTLVVTQGVIGLVVIVLGLLLMVVLVRTITRPLGTMNQRMANLNSSEGDLTQDVRVDTHQELITLAGGFNRFLGKLRSMIAHLKGISVEVGSQAESSAKVASDTRALVARQHAEIDSVVTAMNEMSAAATEVAQFAAQAADEASQANNAVMGSRSTLQHAVTDVQGLADDMSTAATAVNQVAARSNDINSILEVIRNIAEQTNLLALNAAIEAARAGEQGRGFAVVADEVRALAAKTRTSTDEITGVIDNLNNEVKATVQVMEQGVTRASSTVEQAHSAFEDLSQVVELINTINDHVTQMATAAEEQSSVSDEINRNITGIGSAASELAGLAEQAESSGRRLHDLVRDLDGELGKLKT</sequence>
<reference evidence="9 10" key="1">
    <citation type="submission" date="2018-11" db="EMBL/GenBank/DDBJ databases">
        <title>Genomic Encyclopedia of Type Strains, Phase IV (KMG-IV): sequencing the most valuable type-strain genomes for metagenomic binning, comparative biology and taxonomic classification.</title>
        <authorList>
            <person name="Goeker M."/>
        </authorList>
    </citation>
    <scope>NUCLEOTIDE SEQUENCE [LARGE SCALE GENOMIC DNA]</scope>
    <source>
        <strain evidence="9 10">DSM 21945</strain>
    </source>
</reference>
<feature type="domain" description="HAMP" evidence="8">
    <location>
        <begin position="374"/>
        <end position="428"/>
    </location>
</feature>
<keyword evidence="10" id="KW-1185">Reference proteome</keyword>
<evidence type="ECO:0000256" key="6">
    <source>
        <dbReference type="SAM" id="Phobius"/>
    </source>
</evidence>
<dbReference type="PANTHER" id="PTHR32089">
    <property type="entry name" value="METHYL-ACCEPTING CHEMOTAXIS PROTEIN MCPB"/>
    <property type="match status" value="1"/>
</dbReference>
<dbReference type="Gene3D" id="1.10.287.950">
    <property type="entry name" value="Methyl-accepting chemotaxis protein"/>
    <property type="match status" value="1"/>
</dbReference>
<evidence type="ECO:0000256" key="3">
    <source>
        <dbReference type="ARBA" id="ARBA00023224"/>
    </source>
</evidence>
<dbReference type="CDD" id="cd12913">
    <property type="entry name" value="PDC1_MCP_like"/>
    <property type="match status" value="1"/>
</dbReference>
<name>A0A3N1PE38_9GAMM</name>
<dbReference type="RefSeq" id="WP_123420653.1">
    <property type="nucleotide sequence ID" value="NZ_RJUL01000002.1"/>
</dbReference>
<evidence type="ECO:0000259" key="7">
    <source>
        <dbReference type="PROSITE" id="PS50111"/>
    </source>
</evidence>
<dbReference type="EMBL" id="RJUL01000002">
    <property type="protein sequence ID" value="ROQ29722.1"/>
    <property type="molecule type" value="Genomic_DNA"/>
</dbReference>
<gene>
    <name evidence="9" type="ORF">EDC28_10290</name>
</gene>
<evidence type="ECO:0000259" key="8">
    <source>
        <dbReference type="PROSITE" id="PS50885"/>
    </source>
</evidence>
<feature type="transmembrane region" description="Helical" evidence="6">
    <location>
        <begin position="356"/>
        <end position="377"/>
    </location>
</feature>
<dbReference type="SUPFAM" id="SSF58104">
    <property type="entry name" value="Methyl-accepting chemotaxis protein (MCP) signaling domain"/>
    <property type="match status" value="1"/>
</dbReference>
<dbReference type="STRING" id="584787.GCA_001247655_01507"/>
<dbReference type="SMART" id="SM00283">
    <property type="entry name" value="MA"/>
    <property type="match status" value="1"/>
</dbReference>
<keyword evidence="6" id="KW-1133">Transmembrane helix</keyword>
<keyword evidence="3 5" id="KW-0807">Transducer</keyword>
<evidence type="ECO:0000313" key="9">
    <source>
        <dbReference type="EMBL" id="ROQ29722.1"/>
    </source>
</evidence>
<dbReference type="GO" id="GO:0007165">
    <property type="term" value="P:signal transduction"/>
    <property type="evidence" value="ECO:0007669"/>
    <property type="project" value="UniProtKB-KW"/>
</dbReference>
<organism evidence="9 10">
    <name type="scientific">Gallaecimonas pentaromativorans</name>
    <dbReference type="NCBI Taxonomy" id="584787"/>
    <lineage>
        <taxon>Bacteria</taxon>
        <taxon>Pseudomonadati</taxon>
        <taxon>Pseudomonadota</taxon>
        <taxon>Gammaproteobacteria</taxon>
        <taxon>Enterobacterales</taxon>
        <taxon>Gallaecimonadaceae</taxon>
        <taxon>Gallaecimonas</taxon>
    </lineage>
</organism>
<keyword evidence="6" id="KW-0812">Transmembrane</keyword>
<dbReference type="InterPro" id="IPR004089">
    <property type="entry name" value="MCPsignal_dom"/>
</dbReference>
<dbReference type="PROSITE" id="PS50111">
    <property type="entry name" value="CHEMOTAXIS_TRANSDUC_2"/>
    <property type="match status" value="1"/>
</dbReference>
<comment type="subcellular location">
    <subcellularLocation>
        <location evidence="1">Membrane</location>
    </subcellularLocation>
</comment>
<dbReference type="GO" id="GO:0006935">
    <property type="term" value="P:chemotaxis"/>
    <property type="evidence" value="ECO:0007669"/>
    <property type="project" value="UniProtKB-KW"/>
</dbReference>
<feature type="transmembrane region" description="Helical" evidence="6">
    <location>
        <begin position="12"/>
        <end position="33"/>
    </location>
</feature>
<dbReference type="AlphaFoldDB" id="A0A3N1PE38"/>
<dbReference type="CDD" id="cd11386">
    <property type="entry name" value="MCP_signal"/>
    <property type="match status" value="1"/>
</dbReference>
<comment type="caution">
    <text evidence="9">The sequence shown here is derived from an EMBL/GenBank/DDBJ whole genome shotgun (WGS) entry which is preliminary data.</text>
</comment>
<evidence type="ECO:0000256" key="5">
    <source>
        <dbReference type="PROSITE-ProRule" id="PRU00284"/>
    </source>
</evidence>
<accession>A0A3N1PE38</accession>
<dbReference type="Pfam" id="PF22673">
    <property type="entry name" value="MCP-like_PDC_1"/>
    <property type="match status" value="1"/>
</dbReference>
<dbReference type="InterPro" id="IPR003660">
    <property type="entry name" value="HAMP_dom"/>
</dbReference>
<comment type="similarity">
    <text evidence="4">Belongs to the methyl-accepting chemotaxis (MCP) protein family.</text>
</comment>
<evidence type="ECO:0000256" key="1">
    <source>
        <dbReference type="ARBA" id="ARBA00004370"/>
    </source>
</evidence>
<dbReference type="GO" id="GO:0005886">
    <property type="term" value="C:plasma membrane"/>
    <property type="evidence" value="ECO:0007669"/>
    <property type="project" value="UniProtKB-ARBA"/>
</dbReference>
<dbReference type="Pfam" id="PF00672">
    <property type="entry name" value="HAMP"/>
    <property type="match status" value="1"/>
</dbReference>
<dbReference type="Proteomes" id="UP000268033">
    <property type="component" value="Unassembled WGS sequence"/>
</dbReference>
<keyword evidence="6" id="KW-0472">Membrane</keyword>
<evidence type="ECO:0000256" key="2">
    <source>
        <dbReference type="ARBA" id="ARBA00022500"/>
    </source>
</evidence>
<feature type="domain" description="Methyl-accepting transducer" evidence="7">
    <location>
        <begin position="433"/>
        <end position="669"/>
    </location>
</feature>
<dbReference type="Gene3D" id="3.30.450.20">
    <property type="entry name" value="PAS domain"/>
    <property type="match status" value="1"/>
</dbReference>
<dbReference type="Pfam" id="PF00015">
    <property type="entry name" value="MCPsignal"/>
    <property type="match status" value="1"/>
</dbReference>
<dbReference type="SMART" id="SM00304">
    <property type="entry name" value="HAMP"/>
    <property type="match status" value="2"/>
</dbReference>
<evidence type="ECO:0000313" key="10">
    <source>
        <dbReference type="Proteomes" id="UP000268033"/>
    </source>
</evidence>
<dbReference type="FunFam" id="1.10.287.950:FF:000001">
    <property type="entry name" value="Methyl-accepting chemotaxis sensory transducer"/>
    <property type="match status" value="1"/>
</dbReference>
<dbReference type="CDD" id="cd06225">
    <property type="entry name" value="HAMP"/>
    <property type="match status" value="1"/>
</dbReference>
<dbReference type="PROSITE" id="PS50885">
    <property type="entry name" value="HAMP"/>
    <property type="match status" value="1"/>
</dbReference>
<evidence type="ECO:0000256" key="4">
    <source>
        <dbReference type="ARBA" id="ARBA00029447"/>
    </source>
</evidence>
<dbReference type="PANTHER" id="PTHR32089:SF117">
    <property type="entry name" value="METHYL ACCEPTING SENSORY TRANSDUCER WITH CACHE_1 SMALL MOLECULE BINDING DOMAIN"/>
    <property type="match status" value="1"/>
</dbReference>
<protein>
    <submittedName>
        <fullName evidence="9">Methyl-accepting chemotaxis protein</fullName>
    </submittedName>
</protein>